<evidence type="ECO:0000313" key="3">
    <source>
        <dbReference type="EMBL" id="MYN28317.1"/>
    </source>
</evidence>
<gene>
    <name evidence="3" type="ORF">GTP69_18050</name>
</gene>
<feature type="signal peptide" evidence="1">
    <location>
        <begin position="1"/>
        <end position="17"/>
    </location>
</feature>
<dbReference type="PANTHER" id="PTHR43283:SF7">
    <property type="entry name" value="BETA-LACTAMASE-RELATED DOMAIN-CONTAINING PROTEIN"/>
    <property type="match status" value="1"/>
</dbReference>
<evidence type="ECO:0000256" key="1">
    <source>
        <dbReference type="SAM" id="SignalP"/>
    </source>
</evidence>
<evidence type="ECO:0000259" key="2">
    <source>
        <dbReference type="Pfam" id="PF00144"/>
    </source>
</evidence>
<keyword evidence="4" id="KW-1185">Reference proteome</keyword>
<protein>
    <submittedName>
        <fullName evidence="3">Serine hydrolase</fullName>
    </submittedName>
</protein>
<dbReference type="Gene3D" id="3.40.710.10">
    <property type="entry name" value="DD-peptidase/beta-lactamase superfamily"/>
    <property type="match status" value="1"/>
</dbReference>
<feature type="chain" id="PRO_5046717466" evidence="1">
    <location>
        <begin position="18"/>
        <end position="334"/>
    </location>
</feature>
<comment type="caution">
    <text evidence="3">The sequence shown here is derived from an EMBL/GenBank/DDBJ whole genome shotgun (WGS) entry which is preliminary data.</text>
</comment>
<dbReference type="EMBL" id="WWCT01000015">
    <property type="protein sequence ID" value="MYN28317.1"/>
    <property type="molecule type" value="Genomic_DNA"/>
</dbReference>
<keyword evidence="3" id="KW-0378">Hydrolase</keyword>
<organism evidence="3 4">
    <name type="scientific">Duganella levis</name>
    <dbReference type="NCBI Taxonomy" id="2692169"/>
    <lineage>
        <taxon>Bacteria</taxon>
        <taxon>Pseudomonadati</taxon>
        <taxon>Pseudomonadota</taxon>
        <taxon>Betaproteobacteria</taxon>
        <taxon>Burkholderiales</taxon>
        <taxon>Oxalobacteraceae</taxon>
        <taxon>Telluria group</taxon>
        <taxon>Duganella</taxon>
    </lineage>
</organism>
<dbReference type="Pfam" id="PF00144">
    <property type="entry name" value="Beta-lactamase"/>
    <property type="match status" value="1"/>
</dbReference>
<sequence length="334" mass="36639">MKSLLFTLLMAAAQAMAQPLDEVLSRWDRDEHLDLRSVLVMRDGAIVAERYYNGETADTLHDIRSAGKSITALLAGAAVDRGKLSADGRIDRYWPAAKGTALEGVTLDQVLTMRSGLAAFDEDPASPGNEDKMDDAADPVAFTLATPADTAPGTRYRYNSMTAYIAGVTVEQATGIDLETFARSTLFEPLGIQRWQWLRDTAHHPKGQGNLFLRTRDLAKIGQVVLDNGMYQGRRILSAEWIQAALAPRVAISDVDRYADHYGYFWYRKTERVGGREIVVNFASGNGGNKIYVIPSLKSVVIVTSSAYGKGYGQRRSANILQAILDSYNAVALQ</sequence>
<name>A0ABW9W3G9_9BURK</name>
<dbReference type="RefSeq" id="WP_161056160.1">
    <property type="nucleotide sequence ID" value="NZ_WWCT01000015.1"/>
</dbReference>
<evidence type="ECO:0000313" key="4">
    <source>
        <dbReference type="Proteomes" id="UP000642144"/>
    </source>
</evidence>
<dbReference type="SUPFAM" id="SSF56601">
    <property type="entry name" value="beta-lactamase/transpeptidase-like"/>
    <property type="match status" value="1"/>
</dbReference>
<dbReference type="Proteomes" id="UP000642144">
    <property type="component" value="Unassembled WGS sequence"/>
</dbReference>
<dbReference type="InterPro" id="IPR012338">
    <property type="entry name" value="Beta-lactam/transpept-like"/>
</dbReference>
<dbReference type="InterPro" id="IPR050789">
    <property type="entry name" value="Diverse_Enzym_Activities"/>
</dbReference>
<dbReference type="InterPro" id="IPR001466">
    <property type="entry name" value="Beta-lactam-related"/>
</dbReference>
<dbReference type="PANTHER" id="PTHR43283">
    <property type="entry name" value="BETA-LACTAMASE-RELATED"/>
    <property type="match status" value="1"/>
</dbReference>
<feature type="domain" description="Beta-lactamase-related" evidence="2">
    <location>
        <begin position="37"/>
        <end position="323"/>
    </location>
</feature>
<accession>A0ABW9W3G9</accession>
<reference evidence="3 4" key="1">
    <citation type="submission" date="2019-12" db="EMBL/GenBank/DDBJ databases">
        <title>Novel species isolated from a subtropical stream in China.</title>
        <authorList>
            <person name="Lu H."/>
        </authorList>
    </citation>
    <scope>NUCLEOTIDE SEQUENCE [LARGE SCALE GENOMIC DNA]</scope>
    <source>
        <strain evidence="3 4">CY42W</strain>
    </source>
</reference>
<proteinExistence type="predicted"/>
<dbReference type="GO" id="GO:0016787">
    <property type="term" value="F:hydrolase activity"/>
    <property type="evidence" value="ECO:0007669"/>
    <property type="project" value="UniProtKB-KW"/>
</dbReference>
<keyword evidence="1" id="KW-0732">Signal</keyword>